<dbReference type="EMBL" id="FOFR01000003">
    <property type="protein sequence ID" value="SEQ45112.1"/>
    <property type="molecule type" value="Genomic_DNA"/>
</dbReference>
<sequence>MAYADRPGRSRTPSTPRPHLRGSRNEWQGGATFPGLAYVLVA</sequence>
<proteinExistence type="predicted"/>
<dbReference type="Proteomes" id="UP000199352">
    <property type="component" value="Unassembled WGS sequence"/>
</dbReference>
<dbReference type="AlphaFoldDB" id="A0A1H9G4W1"/>
<organism evidence="2 3">
    <name type="scientific">Lentzea xinjiangensis</name>
    <dbReference type="NCBI Taxonomy" id="402600"/>
    <lineage>
        <taxon>Bacteria</taxon>
        <taxon>Bacillati</taxon>
        <taxon>Actinomycetota</taxon>
        <taxon>Actinomycetes</taxon>
        <taxon>Pseudonocardiales</taxon>
        <taxon>Pseudonocardiaceae</taxon>
        <taxon>Lentzea</taxon>
    </lineage>
</organism>
<protein>
    <submittedName>
        <fullName evidence="2">Uncharacterized protein</fullName>
    </submittedName>
</protein>
<accession>A0A1H9G4W1</accession>
<feature type="region of interest" description="Disordered" evidence="1">
    <location>
        <begin position="1"/>
        <end position="28"/>
    </location>
</feature>
<evidence type="ECO:0000256" key="1">
    <source>
        <dbReference type="SAM" id="MobiDB-lite"/>
    </source>
</evidence>
<keyword evidence="3" id="KW-1185">Reference proteome</keyword>
<gene>
    <name evidence="2" type="ORF">SAMN05216188_10379</name>
</gene>
<reference evidence="3" key="1">
    <citation type="submission" date="2016-10" db="EMBL/GenBank/DDBJ databases">
        <authorList>
            <person name="Varghese N."/>
            <person name="Submissions S."/>
        </authorList>
    </citation>
    <scope>NUCLEOTIDE SEQUENCE [LARGE SCALE GENOMIC DNA]</scope>
    <source>
        <strain evidence="3">CGMCC 4.3525</strain>
    </source>
</reference>
<dbReference type="STRING" id="402600.SAMN05216188_10379"/>
<evidence type="ECO:0000313" key="2">
    <source>
        <dbReference type="EMBL" id="SEQ45112.1"/>
    </source>
</evidence>
<name>A0A1H9G4W1_9PSEU</name>
<evidence type="ECO:0000313" key="3">
    <source>
        <dbReference type="Proteomes" id="UP000199352"/>
    </source>
</evidence>